<evidence type="ECO:0000256" key="1">
    <source>
        <dbReference type="ARBA" id="ARBA00006420"/>
    </source>
</evidence>
<dbReference type="Pfam" id="PF01106">
    <property type="entry name" value="NifU"/>
    <property type="match status" value="1"/>
</dbReference>
<reference evidence="3" key="1">
    <citation type="submission" date="2018-05" db="EMBL/GenBank/DDBJ databases">
        <authorList>
            <person name="Lanie J.A."/>
            <person name="Ng W.-L."/>
            <person name="Kazmierczak K.M."/>
            <person name="Andrzejewski T.M."/>
            <person name="Davidsen T.M."/>
            <person name="Wayne K.J."/>
            <person name="Tettelin H."/>
            <person name="Glass J.I."/>
            <person name="Rusch D."/>
            <person name="Podicherti R."/>
            <person name="Tsui H.-C.T."/>
            <person name="Winkler M.E."/>
        </authorList>
    </citation>
    <scope>NUCLEOTIDE SEQUENCE</scope>
</reference>
<dbReference type="Gene3D" id="3.30.1370.70">
    <property type="entry name" value="Scaffold protein Nfu/NifU, N-terminal domain"/>
    <property type="match status" value="2"/>
</dbReference>
<dbReference type="InterPro" id="IPR001075">
    <property type="entry name" value="NIF_FeS_clus_asmbl_NifU_C"/>
</dbReference>
<dbReference type="PANTHER" id="PTHR11178:SF1">
    <property type="entry name" value="NFU1 IRON-SULFUR CLUSTER SCAFFOLD HOMOLOG, MITOCHONDRIAL"/>
    <property type="match status" value="1"/>
</dbReference>
<dbReference type="InterPro" id="IPR014824">
    <property type="entry name" value="Nfu/NifU_N"/>
</dbReference>
<dbReference type="Gene3D" id="3.30.300.130">
    <property type="entry name" value="Fe-S cluster assembly (FSCA)"/>
    <property type="match status" value="1"/>
</dbReference>
<feature type="domain" description="Scaffold protein Nfu/NifU N-terminal" evidence="2">
    <location>
        <begin position="6"/>
        <end position="92"/>
    </location>
</feature>
<sequence length="293" mass="33592">MSKYKVSVCKTRNKFIVKFEINEFITNHQNYEFNNIDEAANSPLAKELFYYPFVKKIYVSSNFIAIERFNVVQWEDVQDEVAKKIEDYLNQGNTIISENSSDKKTPISIYSESTPNPAVLKFVANKKLVDFQIEFNSIDECKNSPLALKLFNFPFVKSVFIDKNFISITKYDISSWDDITLTIRNFIKEYLERDNKILGDDYQKVEVIDQDSLDETSKEIIFILDEYIKPAVAADGGNIMFKSYNKTNKSVSVILQGACSGCPSSTITLKNGIENMLKQMLKGKVEVVEAINE</sequence>
<dbReference type="AlphaFoldDB" id="A0A381SES3"/>
<name>A0A381SES3_9ZZZZ</name>
<proteinExistence type="inferred from homology"/>
<evidence type="ECO:0000259" key="2">
    <source>
        <dbReference type="SMART" id="SM00932"/>
    </source>
</evidence>
<dbReference type="Pfam" id="PF08712">
    <property type="entry name" value="Nfu_N"/>
    <property type="match status" value="2"/>
</dbReference>
<dbReference type="SUPFAM" id="SSF117916">
    <property type="entry name" value="Fe-S cluster assembly (FSCA) domain-like"/>
    <property type="match status" value="1"/>
</dbReference>
<accession>A0A381SES3</accession>
<dbReference type="InterPro" id="IPR034904">
    <property type="entry name" value="FSCA_dom_sf"/>
</dbReference>
<dbReference type="InterPro" id="IPR036498">
    <property type="entry name" value="Nfu/NifU_N_sf"/>
</dbReference>
<dbReference type="GO" id="GO:0016226">
    <property type="term" value="P:iron-sulfur cluster assembly"/>
    <property type="evidence" value="ECO:0007669"/>
    <property type="project" value="InterPro"/>
</dbReference>
<gene>
    <name evidence="3" type="ORF">METZ01_LOCUS53661</name>
</gene>
<dbReference type="PANTHER" id="PTHR11178">
    <property type="entry name" value="IRON-SULFUR CLUSTER SCAFFOLD PROTEIN NFU-RELATED"/>
    <property type="match status" value="1"/>
</dbReference>
<dbReference type="EMBL" id="UINC01002839">
    <property type="protein sequence ID" value="SVA00807.1"/>
    <property type="molecule type" value="Genomic_DNA"/>
</dbReference>
<protein>
    <recommendedName>
        <fullName evidence="2">Scaffold protein Nfu/NifU N-terminal domain-containing protein</fullName>
    </recommendedName>
</protein>
<dbReference type="SUPFAM" id="SSF110836">
    <property type="entry name" value="Hypothetical protein SAV1430"/>
    <property type="match status" value="2"/>
</dbReference>
<dbReference type="SMART" id="SM00932">
    <property type="entry name" value="Nfu_N"/>
    <property type="match status" value="2"/>
</dbReference>
<evidence type="ECO:0000313" key="3">
    <source>
        <dbReference type="EMBL" id="SVA00807.1"/>
    </source>
</evidence>
<dbReference type="GO" id="GO:0005506">
    <property type="term" value="F:iron ion binding"/>
    <property type="evidence" value="ECO:0007669"/>
    <property type="project" value="InterPro"/>
</dbReference>
<dbReference type="GO" id="GO:0051536">
    <property type="term" value="F:iron-sulfur cluster binding"/>
    <property type="evidence" value="ECO:0007669"/>
    <property type="project" value="InterPro"/>
</dbReference>
<comment type="similarity">
    <text evidence="1">Belongs to the NifU family.</text>
</comment>
<organism evidence="3">
    <name type="scientific">marine metagenome</name>
    <dbReference type="NCBI Taxonomy" id="408172"/>
    <lineage>
        <taxon>unclassified sequences</taxon>
        <taxon>metagenomes</taxon>
        <taxon>ecological metagenomes</taxon>
    </lineage>
</organism>
<feature type="domain" description="Scaffold protein Nfu/NifU N-terminal" evidence="2">
    <location>
        <begin position="109"/>
        <end position="194"/>
    </location>
</feature>
<dbReference type="GO" id="GO:0005739">
    <property type="term" value="C:mitochondrion"/>
    <property type="evidence" value="ECO:0007669"/>
    <property type="project" value="TreeGrafter"/>
</dbReference>